<reference evidence="2 3" key="1">
    <citation type="submission" date="2022-11" db="EMBL/GenBank/DDBJ databases">
        <title>Deinococcus ZS9-10, Low Temperature and Draught-tolerating, UV-resistant Bacteria from Continental Antarctica.</title>
        <authorList>
            <person name="Cheng L."/>
        </authorList>
    </citation>
    <scope>NUCLEOTIDE SEQUENCE [LARGE SCALE GENOMIC DNA]</scope>
    <source>
        <strain evidence="2 3">ZS9-10</strain>
    </source>
</reference>
<evidence type="ECO:0000313" key="2">
    <source>
        <dbReference type="EMBL" id="MDV6376483.1"/>
    </source>
</evidence>
<sequence>MKSKAAFIPVFLLSSLLITAQAQTPAAVPTTWNNARLANATYVILAPQMLGNPNLVGDSDRGSILDAMRRDSGNALKRHYPAATIGNDLNNTHAIRVTPVMVTPSSLLPWLTLTARLDFALPEGDRVTLTQDFGMWTVWQHQAEAANYVYDQLAQRLP</sequence>
<feature type="chain" id="PRO_5046983691" evidence="1">
    <location>
        <begin position="23"/>
        <end position="158"/>
    </location>
</feature>
<evidence type="ECO:0000313" key="3">
    <source>
        <dbReference type="Proteomes" id="UP001276150"/>
    </source>
</evidence>
<name>A0ABU4DVR8_9DEIO</name>
<dbReference type="EMBL" id="JAPMIV010000064">
    <property type="protein sequence ID" value="MDV6376483.1"/>
    <property type="molecule type" value="Genomic_DNA"/>
</dbReference>
<dbReference type="Proteomes" id="UP001276150">
    <property type="component" value="Unassembled WGS sequence"/>
</dbReference>
<evidence type="ECO:0000256" key="1">
    <source>
        <dbReference type="SAM" id="SignalP"/>
    </source>
</evidence>
<comment type="caution">
    <text evidence="2">The sequence shown here is derived from an EMBL/GenBank/DDBJ whole genome shotgun (WGS) entry which is preliminary data.</text>
</comment>
<protein>
    <submittedName>
        <fullName evidence="2">Uncharacterized protein</fullName>
    </submittedName>
</protein>
<organism evidence="2 3">
    <name type="scientific">Deinococcus arenicola</name>
    <dbReference type="NCBI Taxonomy" id="2994950"/>
    <lineage>
        <taxon>Bacteria</taxon>
        <taxon>Thermotogati</taxon>
        <taxon>Deinococcota</taxon>
        <taxon>Deinococci</taxon>
        <taxon>Deinococcales</taxon>
        <taxon>Deinococcaceae</taxon>
        <taxon>Deinococcus</taxon>
    </lineage>
</organism>
<dbReference type="RefSeq" id="WP_317641838.1">
    <property type="nucleotide sequence ID" value="NZ_JAPMIV010000064.1"/>
</dbReference>
<feature type="signal peptide" evidence="1">
    <location>
        <begin position="1"/>
        <end position="22"/>
    </location>
</feature>
<accession>A0ABU4DVR8</accession>
<proteinExistence type="predicted"/>
<keyword evidence="1" id="KW-0732">Signal</keyword>
<keyword evidence="3" id="KW-1185">Reference proteome</keyword>
<gene>
    <name evidence="2" type="ORF">ORD21_17970</name>
</gene>